<organism evidence="3 4">
    <name type="scientific">Streptomyces telluris</name>
    <dbReference type="NCBI Taxonomy" id="2720021"/>
    <lineage>
        <taxon>Bacteria</taxon>
        <taxon>Bacillati</taxon>
        <taxon>Actinomycetota</taxon>
        <taxon>Actinomycetes</taxon>
        <taxon>Kitasatosporales</taxon>
        <taxon>Streptomycetaceae</taxon>
        <taxon>Streptomyces</taxon>
    </lineage>
</organism>
<keyword evidence="4" id="KW-1185">Reference proteome</keyword>
<feature type="compositionally biased region" description="Gly residues" evidence="1">
    <location>
        <begin position="41"/>
        <end position="59"/>
    </location>
</feature>
<name>A0A9X2RLG1_9ACTN</name>
<feature type="signal peptide" evidence="2">
    <location>
        <begin position="1"/>
        <end position="21"/>
    </location>
</feature>
<feature type="compositionally biased region" description="Gly residues" evidence="1">
    <location>
        <begin position="79"/>
        <end position="102"/>
    </location>
</feature>
<evidence type="ECO:0000256" key="2">
    <source>
        <dbReference type="SAM" id="SignalP"/>
    </source>
</evidence>
<feature type="region of interest" description="Disordered" evidence="1">
    <location>
        <begin position="185"/>
        <end position="233"/>
    </location>
</feature>
<protein>
    <submittedName>
        <fullName evidence="3">Uncharacterized protein</fullName>
    </submittedName>
</protein>
<dbReference type="RefSeq" id="WP_168093392.1">
    <property type="nucleotide sequence ID" value="NZ_JAATER010000142.1"/>
</dbReference>
<comment type="caution">
    <text evidence="3">The sequence shown here is derived from an EMBL/GenBank/DDBJ whole genome shotgun (WGS) entry which is preliminary data.</text>
</comment>
<evidence type="ECO:0000313" key="4">
    <source>
        <dbReference type="Proteomes" id="UP001142374"/>
    </source>
</evidence>
<dbReference type="AlphaFoldDB" id="A0A9X2RLG1"/>
<feature type="compositionally biased region" description="Low complexity" evidence="1">
    <location>
        <begin position="115"/>
        <end position="125"/>
    </location>
</feature>
<keyword evidence="2" id="KW-0732">Signal</keyword>
<feature type="region of interest" description="Disordered" evidence="1">
    <location>
        <begin position="26"/>
        <end position="127"/>
    </location>
</feature>
<dbReference type="Proteomes" id="UP001142374">
    <property type="component" value="Unassembled WGS sequence"/>
</dbReference>
<dbReference type="EMBL" id="JANIID010000010">
    <property type="protein sequence ID" value="MCQ8770848.1"/>
    <property type="molecule type" value="Genomic_DNA"/>
</dbReference>
<reference evidence="3" key="1">
    <citation type="submission" date="2022-06" db="EMBL/GenBank/DDBJ databases">
        <title>WGS of actinobacteria.</title>
        <authorList>
            <person name="Thawai C."/>
        </authorList>
    </citation>
    <scope>NUCLEOTIDE SEQUENCE</scope>
    <source>
        <strain evidence="3">AA8</strain>
    </source>
</reference>
<accession>A0A9X2RLG1</accession>
<feature type="chain" id="PRO_5040786781" evidence="2">
    <location>
        <begin position="22"/>
        <end position="257"/>
    </location>
</feature>
<proteinExistence type="predicted"/>
<sequence length="257" mass="25067">MVALASAVALAVVLPLAAATAGPVGLPGPEPARGERPGKHPGAGEGLRGESAGLGGPGKNFGKDLGRGLGPDLGEDLGEGLGAGGRTGPGAGRDGVRGGRGADGAWPAASPPLTGSAGSAVSASARCGPELTSPEGVEAQTCVLEQGNETWARTYYRNATGAPLRAVLTLMGPGGRTVQVHCRTTASDDPDGCETPRARTVRAGSGEAARSGKAAGDGKAAGGDLGGDPYEAVAEIASAEGELLLRSGSNSAEDRED</sequence>
<evidence type="ECO:0000313" key="3">
    <source>
        <dbReference type="EMBL" id="MCQ8770848.1"/>
    </source>
</evidence>
<evidence type="ECO:0000256" key="1">
    <source>
        <dbReference type="SAM" id="MobiDB-lite"/>
    </source>
</evidence>
<gene>
    <name evidence="3" type="ORF">NQU55_13835</name>
</gene>